<evidence type="ECO:0000259" key="10">
    <source>
        <dbReference type="PROSITE" id="PS51192"/>
    </source>
</evidence>
<dbReference type="Pfam" id="PF00270">
    <property type="entry name" value="DEAD"/>
    <property type="match status" value="1"/>
</dbReference>
<keyword evidence="2" id="KW-0547">Nucleotide-binding</keyword>
<evidence type="ECO:0000313" key="11">
    <source>
        <dbReference type="EMBL" id="KOC69610.1"/>
    </source>
</evidence>
<keyword evidence="7" id="KW-0234">DNA repair</keyword>
<dbReference type="EMBL" id="KQ414606">
    <property type="protein sequence ID" value="KOC69610.1"/>
    <property type="molecule type" value="Genomic_DNA"/>
</dbReference>
<dbReference type="GO" id="GO:0005634">
    <property type="term" value="C:nucleus"/>
    <property type="evidence" value="ECO:0007669"/>
    <property type="project" value="UniProtKB-SubCell"/>
</dbReference>
<comment type="subcellular location">
    <subcellularLocation>
        <location evidence="1">Nucleus</location>
    </subcellularLocation>
</comment>
<dbReference type="Gene3D" id="1.10.150.20">
    <property type="entry name" value="5' to 3' exonuclease, C-terminal subdomain"/>
    <property type="match status" value="1"/>
</dbReference>
<dbReference type="PANTHER" id="PTHR47961">
    <property type="entry name" value="DNA POLYMERASE THETA, PUTATIVE (AFU_ORTHOLOGUE AFUA_1G05260)-RELATED"/>
    <property type="match status" value="1"/>
</dbReference>
<evidence type="ECO:0000256" key="8">
    <source>
        <dbReference type="ARBA" id="ARBA00023242"/>
    </source>
</evidence>
<dbReference type="GO" id="GO:0043138">
    <property type="term" value="F:3'-5' DNA helicase activity"/>
    <property type="evidence" value="ECO:0007669"/>
    <property type="project" value="UniProtKB-EC"/>
</dbReference>
<evidence type="ECO:0000256" key="5">
    <source>
        <dbReference type="ARBA" id="ARBA00022806"/>
    </source>
</evidence>
<dbReference type="Gene3D" id="3.40.50.300">
    <property type="entry name" value="P-loop containing nucleotide triphosphate hydrolases"/>
    <property type="match status" value="2"/>
</dbReference>
<dbReference type="InterPro" id="IPR011545">
    <property type="entry name" value="DEAD/DEAH_box_helicase_dom"/>
</dbReference>
<dbReference type="InterPro" id="IPR027417">
    <property type="entry name" value="P-loop_NTPase"/>
</dbReference>
<dbReference type="GO" id="GO:0016787">
    <property type="term" value="F:hydrolase activity"/>
    <property type="evidence" value="ECO:0007669"/>
    <property type="project" value="UniProtKB-KW"/>
</dbReference>
<accession>A0A0L7RFI6</accession>
<reference evidence="11 12" key="1">
    <citation type="submission" date="2015-07" db="EMBL/GenBank/DDBJ databases">
        <title>The genome of Habropoda laboriosa.</title>
        <authorList>
            <person name="Pan H."/>
            <person name="Kapheim K."/>
        </authorList>
    </citation>
    <scope>NUCLEOTIDE SEQUENCE [LARGE SCALE GENOMIC DNA]</scope>
    <source>
        <strain evidence="11">0110345459</strain>
    </source>
</reference>
<dbReference type="InterPro" id="IPR014001">
    <property type="entry name" value="Helicase_ATP-bd"/>
</dbReference>
<dbReference type="Proteomes" id="UP000053825">
    <property type="component" value="Unassembled WGS sequence"/>
</dbReference>
<evidence type="ECO:0000256" key="7">
    <source>
        <dbReference type="ARBA" id="ARBA00023204"/>
    </source>
</evidence>
<gene>
    <name evidence="11" type="ORF">WH47_05553</name>
</gene>
<dbReference type="Pfam" id="PF21099">
    <property type="entry name" value="POLQ_helical"/>
    <property type="match status" value="1"/>
</dbReference>
<evidence type="ECO:0000256" key="4">
    <source>
        <dbReference type="ARBA" id="ARBA00022801"/>
    </source>
</evidence>
<dbReference type="Gene3D" id="1.10.3380.20">
    <property type="match status" value="1"/>
</dbReference>
<dbReference type="SUPFAM" id="SSF52540">
    <property type="entry name" value="P-loop containing nucleoside triphosphate hydrolases"/>
    <property type="match status" value="2"/>
</dbReference>
<dbReference type="PANTHER" id="PTHR47961:SF12">
    <property type="entry name" value="HELICASE POLQ-LIKE"/>
    <property type="match status" value="1"/>
</dbReference>
<dbReference type="InterPro" id="IPR048960">
    <property type="entry name" value="POLQ-like_helical"/>
</dbReference>
<dbReference type="GO" id="GO:0005524">
    <property type="term" value="F:ATP binding"/>
    <property type="evidence" value="ECO:0007669"/>
    <property type="project" value="UniProtKB-KW"/>
</dbReference>
<protein>
    <submittedName>
        <fullName evidence="11">Helicase POLQ-like</fullName>
    </submittedName>
</protein>
<keyword evidence="12" id="KW-1185">Reference proteome</keyword>
<name>A0A0L7RFI6_9HYME</name>
<dbReference type="SUPFAM" id="SSF158702">
    <property type="entry name" value="Sec63 N-terminal domain-like"/>
    <property type="match status" value="1"/>
</dbReference>
<dbReference type="InterPro" id="IPR046931">
    <property type="entry name" value="HTH_61"/>
</dbReference>
<dbReference type="PROSITE" id="PS51192">
    <property type="entry name" value="HELICASE_ATP_BIND_1"/>
    <property type="match status" value="1"/>
</dbReference>
<dbReference type="SMART" id="SM00487">
    <property type="entry name" value="DEXDc"/>
    <property type="match status" value="1"/>
</dbReference>
<comment type="catalytic activity">
    <reaction evidence="9">
        <text>ATP + H2O = ADP + phosphate + H(+)</text>
        <dbReference type="Rhea" id="RHEA:13065"/>
        <dbReference type="ChEBI" id="CHEBI:15377"/>
        <dbReference type="ChEBI" id="CHEBI:15378"/>
        <dbReference type="ChEBI" id="CHEBI:30616"/>
        <dbReference type="ChEBI" id="CHEBI:43474"/>
        <dbReference type="ChEBI" id="CHEBI:456216"/>
        <dbReference type="EC" id="5.6.2.4"/>
    </reaction>
</comment>
<sequence length="883" mass="100468">MDDTILKNIESDDDNGNVKNEMCIPTSNIHEKTLSSFAHEWSTCDIFEMHENCEEAQSADNKKEFPTEQVNQGALTISHNIPNEANTHWQDNTLLNETFLQFHSCDVVDELQCLPQDIIQAAENCFEKIPLTEITDSMYLSKNEQQNNKSLKRNLVGQSNDILNKVYCSNDKINQQNIKIHHTNSTSNDTFYGLPKKVQDLFFQVRGIETLYQWQDECLNLNAVKNRKNLIYALPTSGGKTLVAEVLMLKELICSTRNAMFILPFVAIVQEKKYILLCNLKVQAMTPFALELDFLIEEYAASKGTYPPKKRRKKKSMYMCTIEKALGLINSLIEENRFNEIGIIVVDELHLLGESGGRGAALEVLLTKTLFVNENIHIVGMSATIGNLNEVAEFLNADLYTGNFRPVEIKEYVKCDDNIWLLDLKTEELLTDIKKINYRYSNEAAIIDPDRIGGLVMDIVPGDSCLIFCSSRKNCENVALLLTKVLFKSLENYKKDDKQKLINALENEEGLCPILRKTIIFGVAYHHSGLTSEERHLLENAFKAGTLCVICCTSTLAAGVKELLTSKMNDSLSTLHVDKDRGIHNLILSAIFFPIATTRFELYKLAKRTLLNIQEKQTKQKERIKITNKTKLELCNLGRAAIKGCIEMQCAYTLYQDLKKAQEHLILIDYLHLLYLVTPYDIISQIKPVTNLAETQMKTARLLGINEISIGRINVEPRVVQRFYITLILYDLWTQHAVYGVSEKYQVNRGLIQNLLNTVASFAFSVVRFCQELEEFSPLTELLNTFSKKLSYCCPLELEALMVLPLVKIGRARQLYNAGFRTVQCIAKANPSDLQNKIPYLNKRAVIQIIEAAKLIIVEKVEDLKEETEDFLSGININTLRRC</sequence>
<evidence type="ECO:0000256" key="9">
    <source>
        <dbReference type="ARBA" id="ARBA00048988"/>
    </source>
</evidence>
<feature type="domain" description="Helicase ATP-binding" evidence="10">
    <location>
        <begin position="221"/>
        <end position="403"/>
    </location>
</feature>
<evidence type="ECO:0000313" key="12">
    <source>
        <dbReference type="Proteomes" id="UP000053825"/>
    </source>
</evidence>
<dbReference type="OrthoDB" id="2320933at2759"/>
<evidence type="ECO:0000256" key="1">
    <source>
        <dbReference type="ARBA" id="ARBA00004123"/>
    </source>
</evidence>
<dbReference type="CDD" id="cd18026">
    <property type="entry name" value="DEXHc_POLQ-like"/>
    <property type="match status" value="1"/>
</dbReference>
<proteinExistence type="predicted"/>
<keyword evidence="5 11" id="KW-0347">Helicase</keyword>
<dbReference type="Pfam" id="PF20470">
    <property type="entry name" value="HTH_61"/>
    <property type="match status" value="1"/>
</dbReference>
<keyword evidence="4" id="KW-0378">Hydrolase</keyword>
<keyword evidence="8" id="KW-0539">Nucleus</keyword>
<evidence type="ECO:0000256" key="6">
    <source>
        <dbReference type="ARBA" id="ARBA00022840"/>
    </source>
</evidence>
<evidence type="ECO:0000256" key="2">
    <source>
        <dbReference type="ARBA" id="ARBA00022741"/>
    </source>
</evidence>
<dbReference type="STRING" id="597456.A0A0L7RFI6"/>
<keyword evidence="6" id="KW-0067">ATP-binding</keyword>
<organism evidence="11 12">
    <name type="scientific">Habropoda laboriosa</name>
    <dbReference type="NCBI Taxonomy" id="597456"/>
    <lineage>
        <taxon>Eukaryota</taxon>
        <taxon>Metazoa</taxon>
        <taxon>Ecdysozoa</taxon>
        <taxon>Arthropoda</taxon>
        <taxon>Hexapoda</taxon>
        <taxon>Insecta</taxon>
        <taxon>Pterygota</taxon>
        <taxon>Neoptera</taxon>
        <taxon>Endopterygota</taxon>
        <taxon>Hymenoptera</taxon>
        <taxon>Apocrita</taxon>
        <taxon>Aculeata</taxon>
        <taxon>Apoidea</taxon>
        <taxon>Anthophila</taxon>
        <taxon>Apidae</taxon>
        <taxon>Habropoda</taxon>
    </lineage>
</organism>
<dbReference type="GO" id="GO:0006302">
    <property type="term" value="P:double-strand break repair"/>
    <property type="evidence" value="ECO:0007669"/>
    <property type="project" value="UniProtKB-ARBA"/>
</dbReference>
<dbReference type="InterPro" id="IPR050474">
    <property type="entry name" value="Hel308_SKI2-like"/>
</dbReference>
<keyword evidence="3" id="KW-0227">DNA damage</keyword>
<dbReference type="GO" id="GO:0003676">
    <property type="term" value="F:nucleic acid binding"/>
    <property type="evidence" value="ECO:0007669"/>
    <property type="project" value="InterPro"/>
</dbReference>
<dbReference type="AlphaFoldDB" id="A0A0L7RFI6"/>
<evidence type="ECO:0000256" key="3">
    <source>
        <dbReference type="ARBA" id="ARBA00022763"/>
    </source>
</evidence>
<dbReference type="FunFam" id="3.40.50.300:FF:000813">
    <property type="entry name" value="helicase POLQ-like isoform X1"/>
    <property type="match status" value="1"/>
</dbReference>